<proteinExistence type="predicted"/>
<protein>
    <submittedName>
        <fullName evidence="2">DUF1311 domain-containing protein</fullName>
    </submittedName>
</protein>
<feature type="domain" description="Lysozyme inhibitor LprI-like N-terminal" evidence="1">
    <location>
        <begin position="6"/>
        <end position="100"/>
    </location>
</feature>
<sequence>MECGGSSQIEIADCLAKVEETVDGVVASALGFATASARELDQTTGRDVAVRALEAGQAAWSAYRDAHCEFIGATYGGGSGTGIAIRSCRIELGRARARALMAASR</sequence>
<dbReference type="EMBL" id="CP027665">
    <property type="protein sequence ID" value="AVO39804.1"/>
    <property type="molecule type" value="Genomic_DNA"/>
</dbReference>
<keyword evidence="3" id="KW-1185">Reference proteome</keyword>
<name>A0A2S0MV83_9RHOB</name>
<accession>A0A2S0MV83</accession>
<dbReference type="Gene3D" id="1.20.1270.180">
    <property type="match status" value="1"/>
</dbReference>
<dbReference type="KEGG" id="thas:C6Y53_13300"/>
<evidence type="ECO:0000313" key="3">
    <source>
        <dbReference type="Proteomes" id="UP000237655"/>
    </source>
</evidence>
<gene>
    <name evidence="2" type="ORF">C6Y53_13300</name>
</gene>
<dbReference type="Pfam" id="PF07007">
    <property type="entry name" value="LprI"/>
    <property type="match status" value="1"/>
</dbReference>
<organism evidence="2 3">
    <name type="scientific">Pukyongiella litopenaei</name>
    <dbReference type="NCBI Taxonomy" id="2605946"/>
    <lineage>
        <taxon>Bacteria</taxon>
        <taxon>Pseudomonadati</taxon>
        <taxon>Pseudomonadota</taxon>
        <taxon>Alphaproteobacteria</taxon>
        <taxon>Rhodobacterales</taxon>
        <taxon>Paracoccaceae</taxon>
        <taxon>Pukyongiella</taxon>
    </lineage>
</organism>
<dbReference type="InterPro" id="IPR009739">
    <property type="entry name" value="LprI-like_N"/>
</dbReference>
<evidence type="ECO:0000313" key="2">
    <source>
        <dbReference type="EMBL" id="AVO39804.1"/>
    </source>
</evidence>
<dbReference type="Proteomes" id="UP000237655">
    <property type="component" value="Chromosome"/>
</dbReference>
<reference evidence="3" key="1">
    <citation type="submission" date="2018-03" db="EMBL/GenBank/DDBJ databases">
        <title>Genomic analysis of the strain SH-1 isolated from shrimp intestine.</title>
        <authorList>
            <person name="Kim Y.-S."/>
            <person name="Kim S.-E."/>
            <person name="Kim K.-H."/>
        </authorList>
    </citation>
    <scope>NUCLEOTIDE SEQUENCE [LARGE SCALE GENOMIC DNA]</scope>
    <source>
        <strain evidence="3">SH-1</strain>
    </source>
</reference>
<dbReference type="AlphaFoldDB" id="A0A2S0MV83"/>
<evidence type="ECO:0000259" key="1">
    <source>
        <dbReference type="Pfam" id="PF07007"/>
    </source>
</evidence>